<keyword evidence="2" id="KW-1185">Reference proteome</keyword>
<dbReference type="SUPFAM" id="SSF140453">
    <property type="entry name" value="EsxAB dimer-like"/>
    <property type="match status" value="1"/>
</dbReference>
<protein>
    <recommendedName>
        <fullName evidence="3">Pyrophosphorylase</fullName>
    </recommendedName>
</protein>
<evidence type="ECO:0008006" key="3">
    <source>
        <dbReference type="Google" id="ProtNLM"/>
    </source>
</evidence>
<name>A0ABP9X784_9CHLR</name>
<dbReference type="RefSeq" id="WP_345724825.1">
    <property type="nucleotide sequence ID" value="NZ_BAABRU010000039.1"/>
</dbReference>
<dbReference type="Proteomes" id="UP001428290">
    <property type="component" value="Unassembled WGS sequence"/>
</dbReference>
<organism evidence="1 2">
    <name type="scientific">Herpetosiphon gulosus</name>
    <dbReference type="NCBI Taxonomy" id="1973496"/>
    <lineage>
        <taxon>Bacteria</taxon>
        <taxon>Bacillati</taxon>
        <taxon>Chloroflexota</taxon>
        <taxon>Chloroflexia</taxon>
        <taxon>Herpetosiphonales</taxon>
        <taxon>Herpetosiphonaceae</taxon>
        <taxon>Herpetosiphon</taxon>
    </lineage>
</organism>
<dbReference type="Gene3D" id="1.10.287.1060">
    <property type="entry name" value="ESAT-6-like"/>
    <property type="match status" value="1"/>
</dbReference>
<sequence length="93" mass="10161">MAGKVVSSIEAVNAIRKFKELIGGDLLNNINSLNAQGQILSSPENWDGPLAEQFREGWSETHSHLMKMKSALEELQNNINTINKNILDAGGLS</sequence>
<comment type="caution">
    <text evidence="1">The sequence shown here is derived from an EMBL/GenBank/DDBJ whole genome shotgun (WGS) entry which is preliminary data.</text>
</comment>
<proteinExistence type="predicted"/>
<accession>A0ABP9X784</accession>
<evidence type="ECO:0000313" key="2">
    <source>
        <dbReference type="Proteomes" id="UP001428290"/>
    </source>
</evidence>
<dbReference type="EMBL" id="BAABRU010000039">
    <property type="protein sequence ID" value="GAA5531254.1"/>
    <property type="molecule type" value="Genomic_DNA"/>
</dbReference>
<evidence type="ECO:0000313" key="1">
    <source>
        <dbReference type="EMBL" id="GAA5531254.1"/>
    </source>
</evidence>
<reference evidence="1 2" key="1">
    <citation type="submission" date="2024-02" db="EMBL/GenBank/DDBJ databases">
        <title>Herpetosiphon gulosus NBRC 112829.</title>
        <authorList>
            <person name="Ichikawa N."/>
            <person name="Katano-Makiyama Y."/>
            <person name="Hidaka K."/>
        </authorList>
    </citation>
    <scope>NUCLEOTIDE SEQUENCE [LARGE SCALE GENOMIC DNA]</scope>
    <source>
        <strain evidence="1 2">NBRC 112829</strain>
    </source>
</reference>
<dbReference type="InterPro" id="IPR036689">
    <property type="entry name" value="ESAT-6-like_sf"/>
</dbReference>
<gene>
    <name evidence="1" type="ORF">Hgul01_05079</name>
</gene>